<name>A0ABU8HIH3_9BACI</name>
<evidence type="ECO:0000313" key="1">
    <source>
        <dbReference type="EMBL" id="MEI5908967.1"/>
    </source>
</evidence>
<evidence type="ECO:0000313" key="2">
    <source>
        <dbReference type="Proteomes" id="UP001312865"/>
    </source>
</evidence>
<dbReference type="EMBL" id="JBBAXC010000018">
    <property type="protein sequence ID" value="MEI5908967.1"/>
    <property type="molecule type" value="Genomic_DNA"/>
</dbReference>
<keyword evidence="2" id="KW-1185">Reference proteome</keyword>
<dbReference type="Proteomes" id="UP001312865">
    <property type="component" value="Unassembled WGS sequence"/>
</dbReference>
<comment type="caution">
    <text evidence="1">The sequence shown here is derived from an EMBL/GenBank/DDBJ whole genome shotgun (WGS) entry which is preliminary data.</text>
</comment>
<organism evidence="1 2">
    <name type="scientific">Bacillus spongiae</name>
    <dbReference type="NCBI Taxonomy" id="2683610"/>
    <lineage>
        <taxon>Bacteria</taxon>
        <taxon>Bacillati</taxon>
        <taxon>Bacillota</taxon>
        <taxon>Bacilli</taxon>
        <taxon>Bacillales</taxon>
        <taxon>Bacillaceae</taxon>
        <taxon>Bacillus</taxon>
    </lineage>
</organism>
<proteinExistence type="predicted"/>
<evidence type="ECO:0008006" key="3">
    <source>
        <dbReference type="Google" id="ProtNLM"/>
    </source>
</evidence>
<gene>
    <name evidence="1" type="ORF">WAK64_18115</name>
</gene>
<accession>A0ABU8HIH3</accession>
<sequence>MKRKIDLSSIYVYQAVLEHDIQSIDEFFKWIQKYDMKEFSTWTPNLSE</sequence>
<protein>
    <recommendedName>
        <fullName evidence="3">Integrase</fullName>
    </recommendedName>
</protein>
<reference evidence="1 2" key="1">
    <citation type="journal article" date="2018" name="J. Microbiol.">
        <title>Bacillus spongiae sp. nov., isolated from sponge of Jeju Island.</title>
        <authorList>
            <person name="Lee G.E."/>
            <person name="Im W.T."/>
            <person name="Park J.S."/>
        </authorList>
    </citation>
    <scope>NUCLEOTIDE SEQUENCE [LARGE SCALE GENOMIC DNA]</scope>
    <source>
        <strain evidence="1 2">135PIL107-10</strain>
    </source>
</reference>
<dbReference type="RefSeq" id="WP_336588415.1">
    <property type="nucleotide sequence ID" value="NZ_JBBAXC010000018.1"/>
</dbReference>